<comment type="function">
    <text evidence="3">Responsible for the release of ribosomes from messenger RNA at the termination of protein biosynthesis. May increase the efficiency of translation by recycling ribosomes from one round of translation to another.</text>
</comment>
<feature type="domain" description="Ribosome recycling factor" evidence="5">
    <location>
        <begin position="19"/>
        <end position="181"/>
    </location>
</feature>
<dbReference type="SUPFAM" id="SSF55194">
    <property type="entry name" value="Ribosome recycling factor, RRF"/>
    <property type="match status" value="1"/>
</dbReference>
<sequence>MPDLLESYKEDFEKALSHLKDELATLRVGRANPIMVENILVESYGTKMPMKQLASIAVPAARTLVIQPWDKNIIKDIEKAIIAANIGISPVNEGQQIRLTIPQLTEESRRELVKSVGEKAEKARIALRQIRDKVKEEIIKQEKDKEITEDDKYDLIKKLDDKVKDYNEKIKEIGERKEAEITEL</sequence>
<dbReference type="Gene3D" id="1.10.132.20">
    <property type="entry name" value="Ribosome-recycling factor"/>
    <property type="match status" value="1"/>
</dbReference>
<dbReference type="Pfam" id="PF01765">
    <property type="entry name" value="RRF"/>
    <property type="match status" value="1"/>
</dbReference>
<dbReference type="GO" id="GO:0043023">
    <property type="term" value="F:ribosomal large subunit binding"/>
    <property type="evidence" value="ECO:0007669"/>
    <property type="project" value="TreeGrafter"/>
</dbReference>
<evidence type="ECO:0000259" key="5">
    <source>
        <dbReference type="Pfam" id="PF01765"/>
    </source>
</evidence>
<dbReference type="PANTHER" id="PTHR20982">
    <property type="entry name" value="RIBOSOME RECYCLING FACTOR"/>
    <property type="match status" value="1"/>
</dbReference>
<dbReference type="InterPro" id="IPR023584">
    <property type="entry name" value="Ribosome_recyc_fac_dom"/>
</dbReference>
<comment type="similarity">
    <text evidence="1 3">Belongs to the RRF family.</text>
</comment>
<dbReference type="GO" id="GO:0006415">
    <property type="term" value="P:translational termination"/>
    <property type="evidence" value="ECO:0007669"/>
    <property type="project" value="UniProtKB-UniRule"/>
</dbReference>
<dbReference type="PANTHER" id="PTHR20982:SF3">
    <property type="entry name" value="MITOCHONDRIAL RIBOSOME RECYCLING FACTOR PSEUDO 1"/>
    <property type="match status" value="1"/>
</dbReference>
<comment type="caution">
    <text evidence="6">The sequence shown here is derived from an EMBL/GenBank/DDBJ whole genome shotgun (WGS) entry which is preliminary data.</text>
</comment>
<dbReference type="Proteomes" id="UP000176241">
    <property type="component" value="Unassembled WGS sequence"/>
</dbReference>
<dbReference type="STRING" id="1797533.A2731_03380"/>
<dbReference type="HAMAP" id="MF_00040">
    <property type="entry name" value="RRF"/>
    <property type="match status" value="1"/>
</dbReference>
<dbReference type="AlphaFoldDB" id="A0A1G1XWB8"/>
<evidence type="ECO:0000313" key="6">
    <source>
        <dbReference type="EMBL" id="OGY44234.1"/>
    </source>
</evidence>
<feature type="coiled-coil region" evidence="4">
    <location>
        <begin position="131"/>
        <end position="183"/>
    </location>
</feature>
<evidence type="ECO:0000256" key="4">
    <source>
        <dbReference type="SAM" id="Coils"/>
    </source>
</evidence>
<keyword evidence="3" id="KW-0963">Cytoplasm</keyword>
<keyword evidence="2 3" id="KW-0648">Protein biosynthesis</keyword>
<evidence type="ECO:0000256" key="2">
    <source>
        <dbReference type="ARBA" id="ARBA00022917"/>
    </source>
</evidence>
<evidence type="ECO:0000256" key="3">
    <source>
        <dbReference type="HAMAP-Rule" id="MF_00040"/>
    </source>
</evidence>
<proteinExistence type="inferred from homology"/>
<reference evidence="6 7" key="1">
    <citation type="journal article" date="2016" name="Nat. Commun.">
        <title>Thousands of microbial genomes shed light on interconnected biogeochemical processes in an aquifer system.</title>
        <authorList>
            <person name="Anantharaman K."/>
            <person name="Brown C.T."/>
            <person name="Hug L.A."/>
            <person name="Sharon I."/>
            <person name="Castelle C.J."/>
            <person name="Probst A.J."/>
            <person name="Thomas B.C."/>
            <person name="Singh A."/>
            <person name="Wilkins M.J."/>
            <person name="Karaoz U."/>
            <person name="Brodie E.L."/>
            <person name="Williams K.H."/>
            <person name="Hubbard S.S."/>
            <person name="Banfield J.F."/>
        </authorList>
    </citation>
    <scope>NUCLEOTIDE SEQUENCE [LARGE SCALE GENOMIC DNA]</scope>
</reference>
<dbReference type="EMBL" id="MHIC01000031">
    <property type="protein sequence ID" value="OGY44234.1"/>
    <property type="molecule type" value="Genomic_DNA"/>
</dbReference>
<dbReference type="Gene3D" id="3.30.1360.40">
    <property type="match status" value="1"/>
</dbReference>
<keyword evidence="4" id="KW-0175">Coiled coil</keyword>
<evidence type="ECO:0000256" key="1">
    <source>
        <dbReference type="ARBA" id="ARBA00005912"/>
    </source>
</evidence>
<dbReference type="NCBIfam" id="TIGR00496">
    <property type="entry name" value="frr"/>
    <property type="match status" value="1"/>
</dbReference>
<evidence type="ECO:0000313" key="7">
    <source>
        <dbReference type="Proteomes" id="UP000176241"/>
    </source>
</evidence>
<gene>
    <name evidence="3" type="primary">frr</name>
    <name evidence="6" type="ORF">A2731_03380</name>
</gene>
<dbReference type="InterPro" id="IPR036191">
    <property type="entry name" value="RRF_sf"/>
</dbReference>
<protein>
    <recommendedName>
        <fullName evidence="3">Ribosome-recycling factor</fullName>
        <shortName evidence="3">RRF</shortName>
    </recommendedName>
    <alternativeName>
        <fullName evidence="3">Ribosome-releasing factor</fullName>
    </alternativeName>
</protein>
<dbReference type="InterPro" id="IPR002661">
    <property type="entry name" value="Ribosome_recyc_fac"/>
</dbReference>
<name>A0A1G1XWB8_9BACT</name>
<accession>A0A1G1XWB8</accession>
<dbReference type="GO" id="GO:0005737">
    <property type="term" value="C:cytoplasm"/>
    <property type="evidence" value="ECO:0007669"/>
    <property type="project" value="UniProtKB-SubCell"/>
</dbReference>
<comment type="subcellular location">
    <subcellularLocation>
        <location evidence="3">Cytoplasm</location>
    </subcellularLocation>
</comment>
<dbReference type="FunFam" id="3.30.1360.40:FF:000001">
    <property type="entry name" value="Ribosome-recycling factor"/>
    <property type="match status" value="1"/>
</dbReference>
<dbReference type="CDD" id="cd00520">
    <property type="entry name" value="RRF"/>
    <property type="match status" value="1"/>
</dbReference>
<organism evidence="6 7">
    <name type="scientific">Candidatus Buchananbacteria bacterium RIFCSPHIGHO2_01_FULL_39_8</name>
    <dbReference type="NCBI Taxonomy" id="1797533"/>
    <lineage>
        <taxon>Bacteria</taxon>
        <taxon>Candidatus Buchananiibacteriota</taxon>
    </lineage>
</organism>